<dbReference type="Gene3D" id="1.10.150.110">
    <property type="entry name" value="DNA polymerase beta, N-terminal domain-like"/>
    <property type="match status" value="1"/>
</dbReference>
<evidence type="ECO:0000259" key="1">
    <source>
        <dbReference type="SMART" id="SM00481"/>
    </source>
</evidence>
<dbReference type="OrthoDB" id="9808747at2"/>
<reference evidence="3 4" key="1">
    <citation type="journal article" date="2010" name="J. Bacteriol.">
        <title>The genome of the amoeba symbiont 'Candidatus Amoebophilus asiaticus' reveals common mechanisms for host cell interaction among amoeba-associated bacteria.</title>
        <authorList>
            <person name="Schmitz-Esser S."/>
            <person name="Tischler P."/>
            <person name="Arnold R."/>
            <person name="Montanaro J."/>
            <person name="Wagner M."/>
            <person name="Rattei T."/>
            <person name="Horn M."/>
        </authorList>
    </citation>
    <scope>NUCLEOTIDE SEQUENCE [LARGE SCALE GENOMIC DNA]</scope>
    <source>
        <strain evidence="3 4">5a2</strain>
    </source>
</reference>
<dbReference type="GO" id="GO:0008270">
    <property type="term" value="F:zinc ion binding"/>
    <property type="evidence" value="ECO:0007669"/>
    <property type="project" value="TreeGrafter"/>
</dbReference>
<evidence type="ECO:0008006" key="5">
    <source>
        <dbReference type="Google" id="ProtNLM"/>
    </source>
</evidence>
<dbReference type="EMBL" id="CP001102">
    <property type="protein sequence ID" value="ACP20918.1"/>
    <property type="molecule type" value="Genomic_DNA"/>
</dbReference>
<dbReference type="GO" id="GO:0005829">
    <property type="term" value="C:cytosol"/>
    <property type="evidence" value="ECO:0007669"/>
    <property type="project" value="TreeGrafter"/>
</dbReference>
<organism evidence="3 4">
    <name type="scientific">Amoebophilus asiaticus (strain 5a2)</name>
    <dbReference type="NCBI Taxonomy" id="452471"/>
    <lineage>
        <taxon>Bacteria</taxon>
        <taxon>Pseudomonadati</taxon>
        <taxon>Bacteroidota</taxon>
        <taxon>Cytophagia</taxon>
        <taxon>Cytophagales</taxon>
        <taxon>Amoebophilaceae</taxon>
        <taxon>Candidatus Amoebophilus</taxon>
    </lineage>
</organism>
<evidence type="ECO:0000259" key="2">
    <source>
        <dbReference type="SMART" id="SM00483"/>
    </source>
</evidence>
<dbReference type="Gene3D" id="1.10.150.20">
    <property type="entry name" value="5' to 3' exonuclease, C-terminal subdomain"/>
    <property type="match status" value="1"/>
</dbReference>
<dbReference type="SMART" id="SM00483">
    <property type="entry name" value="POLXc"/>
    <property type="match status" value="1"/>
</dbReference>
<dbReference type="Pfam" id="PF14520">
    <property type="entry name" value="HHH_5"/>
    <property type="match status" value="1"/>
</dbReference>
<dbReference type="SUPFAM" id="SSF47802">
    <property type="entry name" value="DNA polymerase beta, N-terminal domain-like"/>
    <property type="match status" value="1"/>
</dbReference>
<dbReference type="STRING" id="452471.Aasi_1597"/>
<dbReference type="SMART" id="SM00481">
    <property type="entry name" value="POLIIIAc"/>
    <property type="match status" value="1"/>
</dbReference>
<dbReference type="PANTHER" id="PTHR36928:SF1">
    <property type="entry name" value="PHOSPHATASE YCDX-RELATED"/>
    <property type="match status" value="1"/>
</dbReference>
<dbReference type="Proteomes" id="UP000001227">
    <property type="component" value="Chromosome"/>
</dbReference>
<dbReference type="RefSeq" id="WP_012472652.1">
    <property type="nucleotide sequence ID" value="NC_010830.1"/>
</dbReference>
<proteinExistence type="predicted"/>
<dbReference type="PANTHER" id="PTHR36928">
    <property type="entry name" value="PHOSPHATASE YCDX-RELATED"/>
    <property type="match status" value="1"/>
</dbReference>
<dbReference type="InterPro" id="IPR002054">
    <property type="entry name" value="DNA-dir_DNA_pol_X"/>
</dbReference>
<dbReference type="InterPro" id="IPR016195">
    <property type="entry name" value="Pol/histidinol_Pase-like"/>
</dbReference>
<keyword evidence="4" id="KW-1185">Reference proteome</keyword>
<dbReference type="InterPro" id="IPR022311">
    <property type="entry name" value="PolX-like"/>
</dbReference>
<dbReference type="GO" id="GO:0042578">
    <property type="term" value="F:phosphoric ester hydrolase activity"/>
    <property type="evidence" value="ECO:0007669"/>
    <property type="project" value="TreeGrafter"/>
</dbReference>
<dbReference type="eggNOG" id="COG1796">
    <property type="taxonomic scope" value="Bacteria"/>
</dbReference>
<protein>
    <recommendedName>
        <fullName evidence="5">Polymerase/histidinol phosphatase N-terminal domain-containing protein</fullName>
    </recommendedName>
</protein>
<dbReference type="FunFam" id="3.20.20.140:FF:000047">
    <property type="entry name" value="PHP domain-containing protein"/>
    <property type="match status" value="1"/>
</dbReference>
<dbReference type="eggNOG" id="COG1387">
    <property type="taxonomic scope" value="Bacteria"/>
</dbReference>
<dbReference type="HOGENOM" id="CLU_017729_1_0_10"/>
<feature type="domain" description="DNA-directed DNA polymerase X" evidence="2">
    <location>
        <begin position="1"/>
        <end position="306"/>
    </location>
</feature>
<dbReference type="Pfam" id="PF02811">
    <property type="entry name" value="PHP"/>
    <property type="match status" value="1"/>
</dbReference>
<gene>
    <name evidence="3" type="ordered locus">Aasi_1597</name>
</gene>
<evidence type="ECO:0000313" key="4">
    <source>
        <dbReference type="Proteomes" id="UP000001227"/>
    </source>
</evidence>
<dbReference type="InterPro" id="IPR004013">
    <property type="entry name" value="PHP_dom"/>
</dbReference>
<dbReference type="InterPro" id="IPR010996">
    <property type="entry name" value="HHH_MUS81"/>
</dbReference>
<dbReference type="Pfam" id="PF14716">
    <property type="entry name" value="HHH_8"/>
    <property type="match status" value="1"/>
</dbReference>
<dbReference type="InterPro" id="IPR043519">
    <property type="entry name" value="NT_sf"/>
</dbReference>
<dbReference type="AlphaFoldDB" id="C3L4K0"/>
<dbReference type="GO" id="GO:0003887">
    <property type="term" value="F:DNA-directed DNA polymerase activity"/>
    <property type="evidence" value="ECO:0007669"/>
    <property type="project" value="InterPro"/>
</dbReference>
<dbReference type="InterPro" id="IPR003141">
    <property type="entry name" value="Pol/His_phosphatase_N"/>
</dbReference>
<name>C3L4K0_AMOA5</name>
<dbReference type="Gene3D" id="3.20.20.140">
    <property type="entry name" value="Metal-dependent hydrolases"/>
    <property type="match status" value="1"/>
</dbReference>
<dbReference type="InterPro" id="IPR027421">
    <property type="entry name" value="DNA_pol_lamdba_lyase_dom_sf"/>
</dbReference>
<dbReference type="SUPFAM" id="SSF89550">
    <property type="entry name" value="PHP domain-like"/>
    <property type="match status" value="1"/>
</dbReference>
<dbReference type="CDD" id="cd07436">
    <property type="entry name" value="PHP_PolX"/>
    <property type="match status" value="1"/>
</dbReference>
<dbReference type="GO" id="GO:0003677">
    <property type="term" value="F:DNA binding"/>
    <property type="evidence" value="ECO:0007669"/>
    <property type="project" value="InterPro"/>
</dbReference>
<dbReference type="PIRSF" id="PIRSF005047">
    <property type="entry name" value="UCP005047_YshC"/>
    <property type="match status" value="1"/>
</dbReference>
<dbReference type="SUPFAM" id="SSF81301">
    <property type="entry name" value="Nucleotidyltransferase"/>
    <property type="match status" value="1"/>
</dbReference>
<dbReference type="InterPro" id="IPR047967">
    <property type="entry name" value="PolX_PHP"/>
</dbReference>
<evidence type="ECO:0000313" key="3">
    <source>
        <dbReference type="EMBL" id="ACP20918.1"/>
    </source>
</evidence>
<accession>C3L4K0</accession>
<dbReference type="KEGG" id="aas:Aasi_1597"/>
<dbReference type="InterPro" id="IPR050243">
    <property type="entry name" value="PHP_phosphatase"/>
</dbReference>
<feature type="domain" description="Polymerase/histidinol phosphatase N-terminal" evidence="1">
    <location>
        <begin position="329"/>
        <end position="408"/>
    </location>
</feature>
<sequence length="566" mass="62988">MDNKSIIGLLNKTATLLTLHGANPFQAKHYANAALFLEKVDKEVMEMEPEELGGLQGINKGLVALIQEIQDTGTLQRLQELIEQTPQGVLDMLKLPGLGHKKVRALWQELGVQDLKELEDACKSGRVAQLSGFGDKTQAAILSGLVQTASYSNKFHYASALSYVDAFELAFKAVFPRLLISAVGELRRKLEVITTVEYLIGAIEVANVVEWLNNYTAAEQHILTSGPLSWRGYFVDNGMPLSIIFCTPTEFYKQLILQTGSEKHLLLSTPEGQPLGKTISQATYISSEVEGYRQAGFPYMPPELREGLAEEAWIQAGTPALIEATDLKGVFHVHTQYSDGQTSLENMAAYCQALGYSYIGITDHSQSAAYAGGLRPHTVQEQHHAIDTLNQQLAPFKIFKGIESDILPNGNLDYPDEVLSQFDFTIASVHMGLNMDQHKATDRLIKAISNPFTTILGHATGRLLLKREGYPIDYRAVIDACAAYGVIIEINANPWRLDLDWRWIPYAIQKGVKLSINPDAHHHLDITNMQYGVYMGRKGALTKEYTFNTLTREEVEVYFENRKAKV</sequence>